<protein>
    <submittedName>
        <fullName evidence="1">Uncharacterized protein</fullName>
    </submittedName>
</protein>
<keyword evidence="2" id="KW-1185">Reference proteome</keyword>
<accession>A0ACC3N9X4</accession>
<gene>
    <name evidence="1" type="ORF">LTR37_008862</name>
</gene>
<evidence type="ECO:0000313" key="2">
    <source>
        <dbReference type="Proteomes" id="UP001281147"/>
    </source>
</evidence>
<sequence>MANLTCYTGDGSESADIPCGFPSSNQCCGSGWDCLSNGLCQQRETTAFSQGTCTNPEFDGCLSFCNKDRYEGATEVSNCGVNSWCCAGQAGLSGLPNAPDCCDSSTTTLQPYPYAIAVPSPFSSSSFASSSSNRSPTTHSTATTPISSEVQLQTGSTRTGGGSPTTGRDSPTNSPAQPATHNGGLNTAAKIGIGIGVPFGLMLLAALVFYIYKSKKQGRYLQELRSRDMPHTEDQKQTLRQDPELDDTELRELDGTTRKAPVGELHATSLAGELMVQSPRYEMEGNRFRDG</sequence>
<evidence type="ECO:0000313" key="1">
    <source>
        <dbReference type="EMBL" id="KAK3712772.1"/>
    </source>
</evidence>
<proteinExistence type="predicted"/>
<organism evidence="1 2">
    <name type="scientific">Vermiconidia calcicola</name>
    <dbReference type="NCBI Taxonomy" id="1690605"/>
    <lineage>
        <taxon>Eukaryota</taxon>
        <taxon>Fungi</taxon>
        <taxon>Dikarya</taxon>
        <taxon>Ascomycota</taxon>
        <taxon>Pezizomycotina</taxon>
        <taxon>Dothideomycetes</taxon>
        <taxon>Dothideomycetidae</taxon>
        <taxon>Mycosphaerellales</taxon>
        <taxon>Extremaceae</taxon>
        <taxon>Vermiconidia</taxon>
    </lineage>
</organism>
<reference evidence="1" key="1">
    <citation type="submission" date="2023-07" db="EMBL/GenBank/DDBJ databases">
        <title>Black Yeasts Isolated from many extreme environments.</title>
        <authorList>
            <person name="Coleine C."/>
            <person name="Stajich J.E."/>
            <person name="Selbmann L."/>
        </authorList>
    </citation>
    <scope>NUCLEOTIDE SEQUENCE</scope>
    <source>
        <strain evidence="1">CCFEE 5714</strain>
    </source>
</reference>
<comment type="caution">
    <text evidence="1">The sequence shown here is derived from an EMBL/GenBank/DDBJ whole genome shotgun (WGS) entry which is preliminary data.</text>
</comment>
<dbReference type="EMBL" id="JAUTXU010000067">
    <property type="protein sequence ID" value="KAK3712772.1"/>
    <property type="molecule type" value="Genomic_DNA"/>
</dbReference>
<name>A0ACC3N9X4_9PEZI</name>
<dbReference type="Proteomes" id="UP001281147">
    <property type="component" value="Unassembled WGS sequence"/>
</dbReference>